<evidence type="ECO:0000313" key="3">
    <source>
        <dbReference type="Proteomes" id="UP000768471"/>
    </source>
</evidence>
<keyword evidence="1" id="KW-1133">Transmembrane helix</keyword>
<reference evidence="2 3" key="1">
    <citation type="submission" date="2020-09" db="EMBL/GenBank/DDBJ databases">
        <title>Eikenella S3660 sp. nov., isolated from a throat swab.</title>
        <authorList>
            <person name="Buhl M."/>
        </authorList>
    </citation>
    <scope>NUCLEOTIDE SEQUENCE [LARGE SCALE GENOMIC DNA]</scope>
    <source>
        <strain evidence="2 3">S3360</strain>
    </source>
</reference>
<name>A0ABS0N739_9NEIS</name>
<accession>A0ABS0N739</accession>
<dbReference type="Proteomes" id="UP000768471">
    <property type="component" value="Unassembled WGS sequence"/>
</dbReference>
<gene>
    <name evidence="2" type="ORF">H9Q10_00315</name>
</gene>
<evidence type="ECO:0000256" key="1">
    <source>
        <dbReference type="SAM" id="Phobius"/>
    </source>
</evidence>
<sequence length="147" mass="15087">MTLPTQAPSRQNPATGAAAFGAEWRRWRMALICGLLGGVVGVLPLVAYLRPSGGAYLLLRLLLWGFLYGAVPGALTGLAASQLGLRRNKPGVAAMTLIGAAITAAFAAFVVLVDFPQADAVTWLAVAKVAGCGAAAALVLAWFLPKA</sequence>
<feature type="transmembrane region" description="Helical" evidence="1">
    <location>
        <begin position="121"/>
        <end position="144"/>
    </location>
</feature>
<comment type="caution">
    <text evidence="2">The sequence shown here is derived from an EMBL/GenBank/DDBJ whole genome shotgun (WGS) entry which is preliminary data.</text>
</comment>
<keyword evidence="3" id="KW-1185">Reference proteome</keyword>
<dbReference type="RefSeq" id="WP_197902058.1">
    <property type="nucleotide sequence ID" value="NZ_JACSGR010000001.1"/>
</dbReference>
<protein>
    <submittedName>
        <fullName evidence="2">Uncharacterized protein</fullName>
    </submittedName>
</protein>
<keyword evidence="1" id="KW-0812">Transmembrane</keyword>
<feature type="transmembrane region" description="Helical" evidence="1">
    <location>
        <begin position="29"/>
        <end position="49"/>
    </location>
</feature>
<organism evidence="2 3">
    <name type="scientific">Eikenella glucosivorans</name>
    <dbReference type="NCBI Taxonomy" id="2766967"/>
    <lineage>
        <taxon>Bacteria</taxon>
        <taxon>Pseudomonadati</taxon>
        <taxon>Pseudomonadota</taxon>
        <taxon>Betaproteobacteria</taxon>
        <taxon>Neisseriales</taxon>
        <taxon>Neisseriaceae</taxon>
        <taxon>Eikenella</taxon>
    </lineage>
</organism>
<feature type="transmembrane region" description="Helical" evidence="1">
    <location>
        <begin position="92"/>
        <end position="115"/>
    </location>
</feature>
<dbReference type="EMBL" id="JACSGR010000001">
    <property type="protein sequence ID" value="MBH5328121.1"/>
    <property type="molecule type" value="Genomic_DNA"/>
</dbReference>
<keyword evidence="1" id="KW-0472">Membrane</keyword>
<evidence type="ECO:0000313" key="2">
    <source>
        <dbReference type="EMBL" id="MBH5328121.1"/>
    </source>
</evidence>
<feature type="transmembrane region" description="Helical" evidence="1">
    <location>
        <begin position="61"/>
        <end position="80"/>
    </location>
</feature>
<proteinExistence type="predicted"/>